<proteinExistence type="predicted"/>
<dbReference type="OrthoDB" id="267627at2"/>
<gene>
    <name evidence="2" type="ORF">LF1_42220</name>
</gene>
<feature type="transmembrane region" description="Helical" evidence="1">
    <location>
        <begin position="290"/>
        <end position="312"/>
    </location>
</feature>
<evidence type="ECO:0008006" key="4">
    <source>
        <dbReference type="Google" id="ProtNLM"/>
    </source>
</evidence>
<dbReference type="RefSeq" id="WP_068266053.1">
    <property type="nucleotide sequence ID" value="NZ_LWSK01000105.1"/>
</dbReference>
<keyword evidence="1" id="KW-0472">Membrane</keyword>
<feature type="transmembrane region" description="Helical" evidence="1">
    <location>
        <begin position="340"/>
        <end position="359"/>
    </location>
</feature>
<dbReference type="InterPro" id="IPR025098">
    <property type="entry name" value="DUF4013"/>
</dbReference>
<dbReference type="Pfam" id="PF13197">
    <property type="entry name" value="DUF4013"/>
    <property type="match status" value="1"/>
</dbReference>
<keyword evidence="1" id="KW-1133">Transmembrane helix</keyword>
<organism evidence="2 3">
    <name type="scientific">Rubripirellula obstinata</name>
    <dbReference type="NCBI Taxonomy" id="406547"/>
    <lineage>
        <taxon>Bacteria</taxon>
        <taxon>Pseudomonadati</taxon>
        <taxon>Planctomycetota</taxon>
        <taxon>Planctomycetia</taxon>
        <taxon>Pirellulales</taxon>
        <taxon>Pirellulaceae</taxon>
        <taxon>Rubripirellula</taxon>
    </lineage>
</organism>
<reference evidence="2 3" key="1">
    <citation type="submission" date="2019-08" db="EMBL/GenBank/DDBJ databases">
        <title>Deep-cultivation of Planctomycetes and their phenomic and genomic characterization uncovers novel biology.</title>
        <authorList>
            <person name="Wiegand S."/>
            <person name="Jogler M."/>
            <person name="Boedeker C."/>
            <person name="Pinto D."/>
            <person name="Vollmers J."/>
            <person name="Rivas-Marin E."/>
            <person name="Kohn T."/>
            <person name="Peeters S.H."/>
            <person name="Heuer A."/>
            <person name="Rast P."/>
            <person name="Oberbeckmann S."/>
            <person name="Bunk B."/>
            <person name="Jeske O."/>
            <person name="Meyerdierks A."/>
            <person name="Storesund J.E."/>
            <person name="Kallscheuer N."/>
            <person name="Luecker S."/>
            <person name="Lage O.M."/>
            <person name="Pohl T."/>
            <person name="Merkel B.J."/>
            <person name="Hornburger P."/>
            <person name="Mueller R.-W."/>
            <person name="Bruemmer F."/>
            <person name="Labrenz M."/>
            <person name="Spormann A.M."/>
            <person name="Op Den Camp H."/>
            <person name="Overmann J."/>
            <person name="Amann R."/>
            <person name="Jetten M.S.M."/>
            <person name="Mascher T."/>
            <person name="Medema M.H."/>
            <person name="Devos D.P."/>
            <person name="Kaster A.-K."/>
            <person name="Ovreas L."/>
            <person name="Rohde M."/>
            <person name="Galperin M.Y."/>
            <person name="Jogler C."/>
        </authorList>
    </citation>
    <scope>NUCLEOTIDE SEQUENCE [LARGE SCALE GENOMIC DNA]</scope>
    <source>
        <strain evidence="2 3">LF1</strain>
    </source>
</reference>
<feature type="transmembrane region" description="Helical" evidence="1">
    <location>
        <begin position="210"/>
        <end position="229"/>
    </location>
</feature>
<feature type="transmembrane region" description="Helical" evidence="1">
    <location>
        <begin position="65"/>
        <end position="89"/>
    </location>
</feature>
<evidence type="ECO:0000313" key="3">
    <source>
        <dbReference type="Proteomes" id="UP000322699"/>
    </source>
</evidence>
<comment type="caution">
    <text evidence="2">The sequence shown here is derived from an EMBL/GenBank/DDBJ whole genome shotgun (WGS) entry which is preliminary data.</text>
</comment>
<keyword evidence="1" id="KW-0812">Transmembrane</keyword>
<feature type="transmembrane region" description="Helical" evidence="1">
    <location>
        <begin position="260"/>
        <end position="278"/>
    </location>
</feature>
<sequence>MNSLKRILRLIHTVSGGVFCIVSLIVLLAILTAIPVLQLIAFGYLLNVAGRLAGGASFCDSLPGLSQAGQIGLAATALILASLPTQLLAHWESVAVLIQPGSTRASVMRFFAFAMSSIAMAYLMIAWGLGARLVDYGWPVSFCLGPRKHLRRFFCKGAWSSLPNRLWDFTVSLELPSYFWLGLRGAVGTLIWLIPAFVIIFTFREGDTGAAGLLGMIAMLVLGIAMMYLPMLQAQFADANRLSALFDVRRIRSDFRGAPWAWLAAMLLTLLVLPLPLYSLKIEATQQEVMWLPCVVFVAFMLPARVATGLALRRCRRNLLADDSFANPKSPDTWPTISRWTVRLLMPLVVAVYLGFVYLSQYTSWDGLGTWIAQHAVLIPVPFRPVD</sequence>
<dbReference type="AlphaFoldDB" id="A0A5B1CKC9"/>
<dbReference type="Proteomes" id="UP000322699">
    <property type="component" value="Unassembled WGS sequence"/>
</dbReference>
<evidence type="ECO:0000313" key="2">
    <source>
        <dbReference type="EMBL" id="KAA1261667.1"/>
    </source>
</evidence>
<feature type="transmembrane region" description="Helical" evidence="1">
    <location>
        <begin position="110"/>
        <end position="129"/>
    </location>
</feature>
<feature type="transmembrane region" description="Helical" evidence="1">
    <location>
        <begin position="178"/>
        <end position="203"/>
    </location>
</feature>
<protein>
    <recommendedName>
        <fullName evidence="4">DUF4013 domain-containing protein</fullName>
    </recommendedName>
</protein>
<feature type="transmembrane region" description="Helical" evidence="1">
    <location>
        <begin position="12"/>
        <end position="45"/>
    </location>
</feature>
<dbReference type="EMBL" id="VRLW01000001">
    <property type="protein sequence ID" value="KAA1261667.1"/>
    <property type="molecule type" value="Genomic_DNA"/>
</dbReference>
<evidence type="ECO:0000256" key="1">
    <source>
        <dbReference type="SAM" id="Phobius"/>
    </source>
</evidence>
<keyword evidence="3" id="KW-1185">Reference proteome</keyword>
<name>A0A5B1CKC9_9BACT</name>
<accession>A0A5B1CKC9</accession>